<sequence length="98" mass="10418">MGRYRDGFTGKFFESNLSAISARSVRVSRFPFSAATSEGAGCAPQPCAQSISAPRAVQSLACHPVTTRAPVDARTPRLQHGPSVPCRIPMKPVIKCAC</sequence>
<evidence type="ECO:0000313" key="2">
    <source>
        <dbReference type="Proteomes" id="UP000837857"/>
    </source>
</evidence>
<reference evidence="1" key="1">
    <citation type="submission" date="2022-03" db="EMBL/GenBank/DDBJ databases">
        <authorList>
            <person name="Martin H S."/>
        </authorList>
    </citation>
    <scope>NUCLEOTIDE SEQUENCE</scope>
</reference>
<gene>
    <name evidence="1" type="ORF">IPOD504_LOCUS15220</name>
</gene>
<dbReference type="EMBL" id="OW152818">
    <property type="protein sequence ID" value="CAH2071667.1"/>
    <property type="molecule type" value="Genomic_DNA"/>
</dbReference>
<protein>
    <submittedName>
        <fullName evidence="1">Uncharacterized protein</fullName>
    </submittedName>
</protein>
<evidence type="ECO:0000313" key="1">
    <source>
        <dbReference type="EMBL" id="CAH2071667.1"/>
    </source>
</evidence>
<keyword evidence="2" id="KW-1185">Reference proteome</keyword>
<name>A0ABN8J124_9NEOP</name>
<feature type="non-terminal residue" evidence="1">
    <location>
        <position position="98"/>
    </location>
</feature>
<accession>A0ABN8J124</accession>
<dbReference type="Proteomes" id="UP000837857">
    <property type="component" value="Chromosome 6"/>
</dbReference>
<organism evidence="1 2">
    <name type="scientific">Iphiclides podalirius</name>
    <name type="common">scarce swallowtail</name>
    <dbReference type="NCBI Taxonomy" id="110791"/>
    <lineage>
        <taxon>Eukaryota</taxon>
        <taxon>Metazoa</taxon>
        <taxon>Ecdysozoa</taxon>
        <taxon>Arthropoda</taxon>
        <taxon>Hexapoda</taxon>
        <taxon>Insecta</taxon>
        <taxon>Pterygota</taxon>
        <taxon>Neoptera</taxon>
        <taxon>Endopterygota</taxon>
        <taxon>Lepidoptera</taxon>
        <taxon>Glossata</taxon>
        <taxon>Ditrysia</taxon>
        <taxon>Papilionoidea</taxon>
        <taxon>Papilionidae</taxon>
        <taxon>Papilioninae</taxon>
        <taxon>Iphiclides</taxon>
    </lineage>
</organism>
<proteinExistence type="predicted"/>